<evidence type="ECO:0000256" key="1">
    <source>
        <dbReference type="ARBA" id="ARBA00022723"/>
    </source>
</evidence>
<comment type="subcellular location">
    <subcellularLocation>
        <location evidence="4">Cell inner membrane</location>
        <topology evidence="4">Single-pass membrane protein</topology>
        <orientation evidence="4">Cytoplasmic side</orientation>
    </subcellularLocation>
</comment>
<evidence type="ECO:0000313" key="7">
    <source>
        <dbReference type="Proteomes" id="UP000242886"/>
    </source>
</evidence>
<feature type="binding site" evidence="4">
    <location>
        <position position="382"/>
    </location>
    <ligand>
        <name>Fe cation</name>
        <dbReference type="ChEBI" id="CHEBI:24875"/>
    </ligand>
</feature>
<dbReference type="GO" id="GO:0008653">
    <property type="term" value="P:lipopolysaccharide metabolic process"/>
    <property type="evidence" value="ECO:0007669"/>
    <property type="project" value="InterPro"/>
</dbReference>
<dbReference type="PANTHER" id="PTHR44186:SF1">
    <property type="entry name" value="BARDET-BIEDL SYNDROME 4 PROTEIN"/>
    <property type="match status" value="1"/>
</dbReference>
<dbReference type="Pfam" id="PF13176">
    <property type="entry name" value="TPR_7"/>
    <property type="match status" value="1"/>
</dbReference>
<dbReference type="SMART" id="SM00028">
    <property type="entry name" value="TPR"/>
    <property type="match status" value="4"/>
</dbReference>
<keyword evidence="4" id="KW-1003">Cell membrane</keyword>
<dbReference type="Pfam" id="PF18073">
    <property type="entry name" value="Zn_ribbon_LapB"/>
    <property type="match status" value="1"/>
</dbReference>
<evidence type="ECO:0000313" key="6">
    <source>
        <dbReference type="EMBL" id="SMB27688.1"/>
    </source>
</evidence>
<keyword evidence="2 4" id="KW-0677">Repeat</keyword>
<dbReference type="HAMAP" id="MF_00994">
    <property type="entry name" value="LPS_assembly_LapB"/>
    <property type="match status" value="1"/>
</dbReference>
<keyword evidence="4" id="KW-0408">Iron</keyword>
<evidence type="ECO:0000256" key="2">
    <source>
        <dbReference type="ARBA" id="ARBA00022737"/>
    </source>
</evidence>
<feature type="binding site" evidence="4">
    <location>
        <position position="371"/>
    </location>
    <ligand>
        <name>Fe cation</name>
        <dbReference type="ChEBI" id="CHEBI:24875"/>
    </ligand>
</feature>
<dbReference type="NCBIfam" id="NF008755">
    <property type="entry name" value="PRK11788.1-3"/>
    <property type="match status" value="1"/>
</dbReference>
<keyword evidence="7" id="KW-1185">Reference proteome</keyword>
<dbReference type="GO" id="GO:0046890">
    <property type="term" value="P:regulation of lipid biosynthetic process"/>
    <property type="evidence" value="ECO:0007669"/>
    <property type="project" value="UniProtKB-UniRule"/>
</dbReference>
<dbReference type="InterPro" id="IPR019734">
    <property type="entry name" value="TPR_rpt"/>
</dbReference>
<dbReference type="GO" id="GO:0009898">
    <property type="term" value="C:cytoplasmic side of plasma membrane"/>
    <property type="evidence" value="ECO:0007669"/>
    <property type="project" value="UniProtKB-UniRule"/>
</dbReference>
<dbReference type="SUPFAM" id="SSF48452">
    <property type="entry name" value="TPR-like"/>
    <property type="match status" value="1"/>
</dbReference>
<dbReference type="InterPro" id="IPR041166">
    <property type="entry name" value="Rubredoxin_2"/>
</dbReference>
<comment type="function">
    <text evidence="4">Modulates cellular lipopolysaccharide (LPS) levels by regulating LpxC, which is involved in lipid A biosynthesis. May act by modulating the proteolytic activity of FtsH towards LpxC. May also coordinate assembly of proteins involved in LPS synthesis at the plasma membrane.</text>
</comment>
<dbReference type="AlphaFoldDB" id="A0A7Z7MVJ0"/>
<dbReference type="RefSeq" id="WP_154716946.1">
    <property type="nucleotide sequence ID" value="NZ_LT837803.1"/>
</dbReference>
<evidence type="ECO:0000256" key="3">
    <source>
        <dbReference type="ARBA" id="ARBA00022803"/>
    </source>
</evidence>
<keyword evidence="4" id="KW-1133">Transmembrane helix</keyword>
<dbReference type="PANTHER" id="PTHR44186">
    <property type="match status" value="1"/>
</dbReference>
<feature type="binding site" evidence="4">
    <location>
        <position position="385"/>
    </location>
    <ligand>
        <name>Fe cation</name>
        <dbReference type="ChEBI" id="CHEBI:24875"/>
    </ligand>
</feature>
<evidence type="ECO:0000259" key="5">
    <source>
        <dbReference type="Pfam" id="PF18073"/>
    </source>
</evidence>
<keyword evidence="4" id="KW-0812">Transmembrane</keyword>
<dbReference type="NCBIfam" id="NF008757">
    <property type="entry name" value="PRK11788.1-5"/>
    <property type="match status" value="1"/>
</dbReference>
<sequence length="403" mass="46502">MPGGFEIQLWWLLALPLFFVFGWVAARIDIKHLVRESRTLPRSYFKGLNFLLNEQPDKAIEAFIEAAKIDPETIELHFALGNLFRRRGEVDRAIRVHQNLIERSNDVEGQLGQLSDEQRLHALSELGQDYLKAGLLDHAEDIFVKLRGTQRDEEALRFLLEIYQQGKDWPRSIEIARSLPEHAGHLWQKEIANFHCELAASALLHGQLVEAHHHLDAALAVNRKCVRATLLQGEVALAENDTAAAIEFWKRIEQQSPVYLSLVAPKLLEAFRKEGREEAGMRLLRGWFAEHPSLDLLDTVYHSEFQSAGPEAAYRLVRDELRRNPTLLGLDKFYEAQTQIAPQEQRADLELVKNLIHTHTRRVARYRCDSCGFKARQFYWRCPACGGWETYLPKRTEEFDLQP</sequence>
<evidence type="ECO:0000256" key="4">
    <source>
        <dbReference type="HAMAP-Rule" id="MF_00994"/>
    </source>
</evidence>
<keyword evidence="3 4" id="KW-0802">TPR repeat</keyword>
<dbReference type="InterPro" id="IPR011990">
    <property type="entry name" value="TPR-like_helical_dom_sf"/>
</dbReference>
<feature type="topological domain" description="Cytoplasmic" evidence="4">
    <location>
        <begin position="27"/>
        <end position="403"/>
    </location>
</feature>
<keyword evidence="6" id="KW-0808">Transferase</keyword>
<feature type="domain" description="LapB rubredoxin metal binding" evidence="5">
    <location>
        <begin position="366"/>
        <end position="390"/>
    </location>
</feature>
<dbReference type="GO" id="GO:0005506">
    <property type="term" value="F:iron ion binding"/>
    <property type="evidence" value="ECO:0007669"/>
    <property type="project" value="UniProtKB-UniRule"/>
</dbReference>
<keyword evidence="1 4" id="KW-0479">Metal-binding</keyword>
<accession>A0A7Z7MVJ0</accession>
<dbReference type="GO" id="GO:0016740">
    <property type="term" value="F:transferase activity"/>
    <property type="evidence" value="ECO:0007669"/>
    <property type="project" value="UniProtKB-KW"/>
</dbReference>
<name>A0A7Z7MVJ0_9PROT</name>
<dbReference type="EMBL" id="LT837803">
    <property type="protein sequence ID" value="SMB27688.1"/>
    <property type="molecule type" value="Genomic_DNA"/>
</dbReference>
<dbReference type="Proteomes" id="UP000242886">
    <property type="component" value="Chromosome SDENCHOL"/>
</dbReference>
<comment type="similarity">
    <text evidence="4">Belongs to the LapB family.</text>
</comment>
<proteinExistence type="inferred from homology"/>
<feature type="binding site" evidence="4">
    <location>
        <position position="368"/>
    </location>
    <ligand>
        <name>Fe cation</name>
        <dbReference type="ChEBI" id="CHEBI:24875"/>
    </ligand>
</feature>
<organism evidence="6 7">
    <name type="scientific">Sterolibacterium denitrificans</name>
    <dbReference type="NCBI Taxonomy" id="157592"/>
    <lineage>
        <taxon>Bacteria</taxon>
        <taxon>Pseudomonadati</taxon>
        <taxon>Pseudomonadota</taxon>
        <taxon>Betaproteobacteria</taxon>
        <taxon>Nitrosomonadales</taxon>
        <taxon>Sterolibacteriaceae</taxon>
        <taxon>Sterolibacterium</taxon>
    </lineage>
</organism>
<reference evidence="6" key="1">
    <citation type="submission" date="2017-03" db="EMBL/GenBank/DDBJ databases">
        <authorList>
            <consortium name="AG Boll"/>
        </authorList>
    </citation>
    <scope>NUCLEOTIDE SEQUENCE [LARGE SCALE GENOMIC DNA]</scope>
    <source>
        <strain evidence="6">Chol</strain>
    </source>
</reference>
<keyword evidence="4" id="KW-0472">Membrane</keyword>
<dbReference type="Pfam" id="PF13432">
    <property type="entry name" value="TPR_16"/>
    <property type="match status" value="1"/>
</dbReference>
<dbReference type="InterPro" id="IPR030865">
    <property type="entry name" value="LapB"/>
</dbReference>
<keyword evidence="4" id="KW-0997">Cell inner membrane</keyword>
<gene>
    <name evidence="4" type="primary">lapB</name>
    <name evidence="6" type="ORF">SDENCHOL_20447</name>
</gene>
<dbReference type="Gene3D" id="1.25.40.10">
    <property type="entry name" value="Tetratricopeptide repeat domain"/>
    <property type="match status" value="2"/>
</dbReference>
<protein>
    <recommendedName>
        <fullName evidence="4">Lipopolysaccharide assembly protein B</fullName>
    </recommendedName>
</protein>